<proteinExistence type="predicted"/>
<evidence type="ECO:0000313" key="1">
    <source>
        <dbReference type="EMBL" id="QDX95221.1"/>
    </source>
</evidence>
<dbReference type="AlphaFoldDB" id="A0A518VDZ7"/>
<dbReference type="EMBL" id="CP033464">
    <property type="protein sequence ID" value="QDX95221.1"/>
    <property type="molecule type" value="Genomic_DNA"/>
</dbReference>
<accession>A0A518VDZ7</accession>
<reference evidence="1 2" key="1">
    <citation type="submission" date="2018-11" db="EMBL/GenBank/DDBJ databases">
        <title>Phylogenetic determinants of toxin gene distribution in genomes of Brevibacillus laterosporus.</title>
        <authorList>
            <person name="Glare T.R."/>
            <person name="Durrant A."/>
            <person name="Berry C."/>
            <person name="Palma L."/>
            <person name="Ormskirk M."/>
            <person name="Cox M.O."/>
        </authorList>
    </citation>
    <scope>NUCLEOTIDE SEQUENCE [LARGE SCALE GENOMIC DNA]</scope>
    <source>
        <strain evidence="1 2">1821L</strain>
    </source>
</reference>
<protein>
    <submittedName>
        <fullName evidence="1">Uncharacterized protein</fullName>
    </submittedName>
</protein>
<evidence type="ECO:0000313" key="2">
    <source>
        <dbReference type="Proteomes" id="UP000319432"/>
    </source>
</evidence>
<gene>
    <name evidence="1" type="ORF">EEL30_24740</name>
</gene>
<keyword evidence="2" id="KW-1185">Reference proteome</keyword>
<name>A0A518VDZ7_BRELA</name>
<organism evidence="1 2">
    <name type="scientific">Brevibacillus laterosporus</name>
    <name type="common">Bacillus laterosporus</name>
    <dbReference type="NCBI Taxonomy" id="1465"/>
    <lineage>
        <taxon>Bacteria</taxon>
        <taxon>Bacillati</taxon>
        <taxon>Bacillota</taxon>
        <taxon>Bacilli</taxon>
        <taxon>Bacillales</taxon>
        <taxon>Paenibacillaceae</taxon>
        <taxon>Brevibacillus</taxon>
    </lineage>
</organism>
<dbReference type="Proteomes" id="UP000319432">
    <property type="component" value="Chromosome"/>
</dbReference>
<sequence length="443" mass="50768">MTHATDLLAITPTLSSICSSLLRLADQFGLLLSIHITEHQSQTFSWSNGLADRQQSLIQATLHITVWSTRKEMGQATTLHLTESAAVAAFHQARISLALNENGWRTFQQFCRCEKQLPPPTSMEQLGEYRDWHLFISKMGLEHKRFFREKMPYKLQSQIIMQQEKQLLCRSDGSIYQSQFWRVTLQATFQSNSQTRPIHYQDGATFFEIWHPGMNEIIIDFYEQMANRLSICHVQFQPSHIINRIHTTLALSSCEVSTPLWIDTEIFAVLLHLFLQQPPELRQSLPSASRLRLSHLEGHICYQPFHSIGTLYPSVTLRGDSVLDMEKQEALRGAHLLFSLPTLICKDGLPTSSIHIHDKAPSYIMSGYHQLYQSKSMDSYFLLARNSFDLTTLQQVQPNWLRGRLSMIFSSIICGWGTNRTVIEPHSLDFCVTAPSYLLIDIG</sequence>
<dbReference type="OrthoDB" id="2475619at2"/>